<proteinExistence type="predicted"/>
<dbReference type="Gene3D" id="3.10.310.50">
    <property type="match status" value="1"/>
</dbReference>
<evidence type="ECO:0000313" key="3">
    <source>
        <dbReference type="Proteomes" id="UP000199169"/>
    </source>
</evidence>
<keyword evidence="3" id="KW-1185">Reference proteome</keyword>
<organism evidence="2 3">
    <name type="scientific">Candidatus Accumulibacter aalborgensis</name>
    <dbReference type="NCBI Taxonomy" id="1860102"/>
    <lineage>
        <taxon>Bacteria</taxon>
        <taxon>Pseudomonadati</taxon>
        <taxon>Pseudomonadota</taxon>
        <taxon>Betaproteobacteria</taxon>
        <taxon>Candidatus Accumulibacter</taxon>
    </lineage>
</organism>
<gene>
    <name evidence="2" type="ORF">ACCAA_760039</name>
</gene>
<name>A0A1A8XXP2_9PROT</name>
<dbReference type="Pfam" id="PF04536">
    <property type="entry name" value="TPM_phosphatase"/>
    <property type="match status" value="1"/>
</dbReference>
<evidence type="ECO:0000313" key="2">
    <source>
        <dbReference type="EMBL" id="SBT09749.1"/>
    </source>
</evidence>
<dbReference type="PANTHER" id="PTHR30373:SF8">
    <property type="entry name" value="BLL7265 PROTEIN"/>
    <property type="match status" value="1"/>
</dbReference>
<dbReference type="Proteomes" id="UP000199169">
    <property type="component" value="Unassembled WGS sequence"/>
</dbReference>
<reference evidence="2 3" key="1">
    <citation type="submission" date="2016-06" db="EMBL/GenBank/DDBJ databases">
        <authorList>
            <person name="Kjaerup R.B."/>
            <person name="Dalgaard T.S."/>
            <person name="Juul-Madsen H.R."/>
        </authorList>
    </citation>
    <scope>NUCLEOTIDE SEQUENCE [LARGE SCALE GENOMIC DNA]</scope>
    <source>
        <strain evidence="2">3</strain>
    </source>
</reference>
<feature type="domain" description="TPM" evidence="1">
    <location>
        <begin position="22"/>
        <end position="143"/>
    </location>
</feature>
<sequence length="170" mass="19281">MGMDLKRLLRHLVLPHWWVRRVFSPALLRQIEQAVAMSEAVHRGELRVVAEGNLPLPALWRAQSPRARAIELFSYLRVWDTAENSGVLIYLQLIDRRVEIVADRGIDARVGREFWDGVCRQMEMAFRSGDFESGTLVALATITEALRLHFPVGGENANELNELADAPLLL</sequence>
<dbReference type="InterPro" id="IPR007621">
    <property type="entry name" value="TPM_dom"/>
</dbReference>
<dbReference type="STRING" id="1860102.ACCAA_760039"/>
<dbReference type="PANTHER" id="PTHR30373">
    <property type="entry name" value="UPF0603 PROTEIN YGCG"/>
    <property type="match status" value="1"/>
</dbReference>
<dbReference type="AlphaFoldDB" id="A0A1A8XXP2"/>
<evidence type="ECO:0000259" key="1">
    <source>
        <dbReference type="Pfam" id="PF04536"/>
    </source>
</evidence>
<protein>
    <recommendedName>
        <fullName evidence="1">TPM domain-containing protein</fullName>
    </recommendedName>
</protein>
<dbReference type="EMBL" id="FLQX01000156">
    <property type="protein sequence ID" value="SBT09749.1"/>
    <property type="molecule type" value="Genomic_DNA"/>
</dbReference>
<accession>A0A1A8XXP2</accession>